<feature type="region of interest" description="Disordered" evidence="1">
    <location>
        <begin position="1"/>
        <end position="46"/>
    </location>
</feature>
<evidence type="ECO:0000313" key="2">
    <source>
        <dbReference type="EnsemblMetazoa" id="ACUA008561-PA"/>
    </source>
</evidence>
<accession>A0A182M3I4</accession>
<dbReference type="VEuPathDB" id="VectorBase:ACUA008561"/>
<feature type="compositionally biased region" description="Basic residues" evidence="1">
    <location>
        <begin position="15"/>
        <end position="27"/>
    </location>
</feature>
<keyword evidence="3" id="KW-1185">Reference proteome</keyword>
<protein>
    <submittedName>
        <fullName evidence="2">Uncharacterized protein</fullName>
    </submittedName>
</protein>
<feature type="compositionally biased region" description="Polar residues" evidence="1">
    <location>
        <begin position="211"/>
        <end position="221"/>
    </location>
</feature>
<organism evidence="2 3">
    <name type="scientific">Anopheles culicifacies</name>
    <dbReference type="NCBI Taxonomy" id="139723"/>
    <lineage>
        <taxon>Eukaryota</taxon>
        <taxon>Metazoa</taxon>
        <taxon>Ecdysozoa</taxon>
        <taxon>Arthropoda</taxon>
        <taxon>Hexapoda</taxon>
        <taxon>Insecta</taxon>
        <taxon>Pterygota</taxon>
        <taxon>Neoptera</taxon>
        <taxon>Endopterygota</taxon>
        <taxon>Diptera</taxon>
        <taxon>Nematocera</taxon>
        <taxon>Culicoidea</taxon>
        <taxon>Culicidae</taxon>
        <taxon>Anophelinae</taxon>
        <taxon>Anopheles</taxon>
        <taxon>culicifacies species complex</taxon>
    </lineage>
</organism>
<feature type="compositionally biased region" description="Low complexity" evidence="1">
    <location>
        <begin position="222"/>
        <end position="236"/>
    </location>
</feature>
<evidence type="ECO:0000256" key="1">
    <source>
        <dbReference type="SAM" id="MobiDB-lite"/>
    </source>
</evidence>
<reference evidence="2" key="2">
    <citation type="submission" date="2020-05" db="UniProtKB">
        <authorList>
            <consortium name="EnsemblMetazoa"/>
        </authorList>
    </citation>
    <scope>IDENTIFICATION</scope>
    <source>
        <strain evidence="2">A-37</strain>
    </source>
</reference>
<sequence length="542" mass="56519">MGGKQSRLQREQKHQQRKQKKEKKGSKRVQQQQQEEAAGSGGKLSHNGQLVVTAEHLVQSVTVCDSPSVPGNGGVADVSFESALNITERDIERVGRAECSTAVREDEEENAKSSVTITICMLKMEPNAAEPGADDITPTGDSTATVVGESDGVVAPAEEDVVVDNVLSRQQQCACFANGNFGSSAERCTESETGETVMRCSCNASAAATGSMDNRLNNNELSTPTTTSSTPAVTSTMAPDALSPMSSNLATVSSPSAVPAAPAVSFMIGGHDPATISHLLHRLRHLHHHHHHLHHHHHHHHLMHLHHLHHHHHPVAGGIADLPPDVAPSNTMDWRQQHTLHQWITTGMVGSSNGAIARPADMPSGASASAVGPTSAANASPLFMDIDIDLKDKLEGLRLGPAATTTAAVGQRSSNNNVSEESGEHPYSVGECPTCCAMAMAANASGTLGGLPNGSGAAGSSANGTNIYNGNAGEVEEKILNTSNQPSVTGGEKVPELSAPVATAAVTSLAVDNNPSSGVGVSHSTDQISTEPNITEGRWCNV</sequence>
<dbReference type="AlphaFoldDB" id="A0A182M3I4"/>
<dbReference type="Proteomes" id="UP000075883">
    <property type="component" value="Unassembled WGS sequence"/>
</dbReference>
<proteinExistence type="predicted"/>
<feature type="compositionally biased region" description="Low complexity" evidence="1">
    <location>
        <begin position="28"/>
        <end position="38"/>
    </location>
</feature>
<name>A0A182M3I4_9DIPT</name>
<feature type="region of interest" description="Disordered" evidence="1">
    <location>
        <begin position="405"/>
        <end position="427"/>
    </location>
</feature>
<feature type="region of interest" description="Disordered" evidence="1">
    <location>
        <begin position="211"/>
        <end position="253"/>
    </location>
</feature>
<evidence type="ECO:0000313" key="3">
    <source>
        <dbReference type="Proteomes" id="UP000075883"/>
    </source>
</evidence>
<reference evidence="3" key="1">
    <citation type="submission" date="2013-09" db="EMBL/GenBank/DDBJ databases">
        <title>The Genome Sequence of Anopheles culicifacies species A.</title>
        <authorList>
            <consortium name="The Broad Institute Genomics Platform"/>
            <person name="Neafsey D.E."/>
            <person name="Besansky N."/>
            <person name="Howell P."/>
            <person name="Walton C."/>
            <person name="Young S.K."/>
            <person name="Zeng Q."/>
            <person name="Gargeya S."/>
            <person name="Fitzgerald M."/>
            <person name="Haas B."/>
            <person name="Abouelleil A."/>
            <person name="Allen A.W."/>
            <person name="Alvarado L."/>
            <person name="Arachchi H.M."/>
            <person name="Berlin A.M."/>
            <person name="Chapman S.B."/>
            <person name="Gainer-Dewar J."/>
            <person name="Goldberg J."/>
            <person name="Griggs A."/>
            <person name="Gujja S."/>
            <person name="Hansen M."/>
            <person name="Howarth C."/>
            <person name="Imamovic A."/>
            <person name="Ireland A."/>
            <person name="Larimer J."/>
            <person name="McCowan C."/>
            <person name="Murphy C."/>
            <person name="Pearson M."/>
            <person name="Poon T.W."/>
            <person name="Priest M."/>
            <person name="Roberts A."/>
            <person name="Saif S."/>
            <person name="Shea T."/>
            <person name="Sisk P."/>
            <person name="Sykes S."/>
            <person name="Wortman J."/>
            <person name="Nusbaum C."/>
            <person name="Birren B."/>
        </authorList>
    </citation>
    <scope>NUCLEOTIDE SEQUENCE [LARGE SCALE GENOMIC DNA]</scope>
    <source>
        <strain evidence="3">A-37</strain>
    </source>
</reference>
<dbReference type="EnsemblMetazoa" id="ACUA008561-RA">
    <property type="protein sequence ID" value="ACUA008561-PA"/>
    <property type="gene ID" value="ACUA008561"/>
</dbReference>
<dbReference type="EMBL" id="AXCM01005070">
    <property type="status" value="NOT_ANNOTATED_CDS"/>
    <property type="molecule type" value="Genomic_DNA"/>
</dbReference>